<comment type="caution">
    <text evidence="2">The sequence shown here is derived from an EMBL/GenBank/DDBJ whole genome shotgun (WGS) entry which is preliminary data.</text>
</comment>
<dbReference type="InterPro" id="IPR045584">
    <property type="entry name" value="Pilin-like"/>
</dbReference>
<gene>
    <name evidence="2" type="ORF">IAC10_13440</name>
</gene>
<sequence>MKKFFKAFTLAEVLITLSIAGIIAAMTLPSLVQKNQEKETIIKLKKAYSILSQAYYSAVSEYGNSSGWDLGEQYSPEGAISIADKMVKYFKVNKICGTEQGCFPSVTYRRFNKKLGWYDIYKTERVYKLILSDGTLIGFESNGNEACKISYCAKVFVDVNGYRGPNQAGYDIFSFYLQKGRIMPFGYEGDSIEPFDTTKLSTSVGEFVTAWVLVNENMDYKRCPEKLGWDKASSCKD</sequence>
<feature type="domain" description="DUF6613" evidence="1">
    <location>
        <begin position="30"/>
        <end position="196"/>
    </location>
</feature>
<dbReference type="NCBIfam" id="TIGR02532">
    <property type="entry name" value="IV_pilin_GFxxxE"/>
    <property type="match status" value="1"/>
</dbReference>
<dbReference type="Pfam" id="PF20318">
    <property type="entry name" value="DUF6613"/>
    <property type="match status" value="1"/>
</dbReference>
<reference evidence="2" key="2">
    <citation type="journal article" date="2021" name="PeerJ">
        <title>Extensive microbial diversity within the chicken gut microbiome revealed by metagenomics and culture.</title>
        <authorList>
            <person name="Gilroy R."/>
            <person name="Ravi A."/>
            <person name="Getino M."/>
            <person name="Pursley I."/>
            <person name="Horton D.L."/>
            <person name="Alikhan N.F."/>
            <person name="Baker D."/>
            <person name="Gharbi K."/>
            <person name="Hall N."/>
            <person name="Watson M."/>
            <person name="Adriaenssens E.M."/>
            <person name="Foster-Nyarko E."/>
            <person name="Jarju S."/>
            <person name="Secka A."/>
            <person name="Antonio M."/>
            <person name="Oren A."/>
            <person name="Chaudhuri R.R."/>
            <person name="La Ragione R."/>
            <person name="Hildebrand F."/>
            <person name="Pallen M.J."/>
        </authorList>
    </citation>
    <scope>NUCLEOTIDE SEQUENCE</scope>
    <source>
        <strain evidence="2">6276</strain>
    </source>
</reference>
<dbReference type="Pfam" id="PF07963">
    <property type="entry name" value="N_methyl"/>
    <property type="match status" value="1"/>
</dbReference>
<dbReference type="EMBL" id="DVIU01000275">
    <property type="protein sequence ID" value="HIS37603.1"/>
    <property type="molecule type" value="Genomic_DNA"/>
</dbReference>
<name>A0A9D1F125_9BACT</name>
<proteinExistence type="predicted"/>
<dbReference type="AlphaFoldDB" id="A0A9D1F125"/>
<dbReference type="InterPro" id="IPR012902">
    <property type="entry name" value="N_methyl_site"/>
</dbReference>
<evidence type="ECO:0000313" key="2">
    <source>
        <dbReference type="EMBL" id="HIS37603.1"/>
    </source>
</evidence>
<reference evidence="2" key="1">
    <citation type="submission" date="2020-10" db="EMBL/GenBank/DDBJ databases">
        <authorList>
            <person name="Gilroy R."/>
        </authorList>
    </citation>
    <scope>NUCLEOTIDE SEQUENCE</scope>
    <source>
        <strain evidence="2">6276</strain>
    </source>
</reference>
<evidence type="ECO:0000259" key="1">
    <source>
        <dbReference type="Pfam" id="PF20318"/>
    </source>
</evidence>
<protein>
    <submittedName>
        <fullName evidence="2">Type II secretion system protein</fullName>
    </submittedName>
</protein>
<dbReference type="InterPro" id="IPR046721">
    <property type="entry name" value="DUF6613"/>
</dbReference>
<accession>A0A9D1F125</accession>
<dbReference type="Proteomes" id="UP000823928">
    <property type="component" value="Unassembled WGS sequence"/>
</dbReference>
<organism evidence="2 3">
    <name type="scientific">Candidatus Scatousia excrementigallinarum</name>
    <dbReference type="NCBI Taxonomy" id="2840935"/>
    <lineage>
        <taxon>Bacteria</taxon>
        <taxon>Candidatus Scatousia</taxon>
    </lineage>
</organism>
<dbReference type="Gene3D" id="3.30.700.10">
    <property type="entry name" value="Glycoprotein, Type 4 Pilin"/>
    <property type="match status" value="1"/>
</dbReference>
<dbReference type="SUPFAM" id="SSF54523">
    <property type="entry name" value="Pili subunits"/>
    <property type="match status" value="1"/>
</dbReference>
<evidence type="ECO:0000313" key="3">
    <source>
        <dbReference type="Proteomes" id="UP000823928"/>
    </source>
</evidence>